<gene>
    <name evidence="2" type="ORF">GWK17_14230</name>
</gene>
<feature type="compositionally biased region" description="Basic and acidic residues" evidence="1">
    <location>
        <begin position="1"/>
        <end position="37"/>
    </location>
</feature>
<name>A0A846TDK2_9BACI</name>
<dbReference type="AlphaFoldDB" id="A0A846TDK2"/>
<organism evidence="2 3">
    <name type="scientific">Mesobacillus selenatarsenatis</name>
    <dbReference type="NCBI Taxonomy" id="388741"/>
    <lineage>
        <taxon>Bacteria</taxon>
        <taxon>Bacillati</taxon>
        <taxon>Bacillota</taxon>
        <taxon>Bacilli</taxon>
        <taxon>Bacillales</taxon>
        <taxon>Bacillaceae</taxon>
        <taxon>Mesobacillus</taxon>
    </lineage>
</organism>
<reference evidence="2 3" key="1">
    <citation type="submission" date="2020-03" db="EMBL/GenBank/DDBJ databases">
        <authorList>
            <person name="Sun Q."/>
        </authorList>
    </citation>
    <scope>NUCLEOTIDE SEQUENCE [LARGE SCALE GENOMIC DNA]</scope>
    <source>
        <strain evidence="2 3">KACC 21451</strain>
    </source>
</reference>
<evidence type="ECO:0000256" key="1">
    <source>
        <dbReference type="SAM" id="MobiDB-lite"/>
    </source>
</evidence>
<evidence type="ECO:0000313" key="3">
    <source>
        <dbReference type="Proteomes" id="UP000587942"/>
    </source>
</evidence>
<evidence type="ECO:0000313" key="2">
    <source>
        <dbReference type="EMBL" id="NKE06613.1"/>
    </source>
</evidence>
<dbReference type="EMBL" id="JAAVUM010000009">
    <property type="protein sequence ID" value="NKE06613.1"/>
    <property type="molecule type" value="Genomic_DNA"/>
</dbReference>
<feature type="compositionally biased region" description="Basic residues" evidence="1">
    <location>
        <begin position="38"/>
        <end position="50"/>
    </location>
</feature>
<protein>
    <submittedName>
        <fullName evidence="2">Uncharacterized protein</fullName>
    </submittedName>
</protein>
<sequence length="61" mass="7464">MEGMKKEKCPIEELYRPNERREEEKMSDRRALSDKKKPYTKKSIYKKKSTTNRMEDEISTY</sequence>
<feature type="region of interest" description="Disordered" evidence="1">
    <location>
        <begin position="1"/>
        <end position="61"/>
    </location>
</feature>
<dbReference type="Proteomes" id="UP000587942">
    <property type="component" value="Unassembled WGS sequence"/>
</dbReference>
<comment type="caution">
    <text evidence="2">The sequence shown here is derived from an EMBL/GenBank/DDBJ whole genome shotgun (WGS) entry which is preliminary data.</text>
</comment>
<accession>A0A846TDK2</accession>
<proteinExistence type="predicted"/>